<dbReference type="InterPro" id="IPR007110">
    <property type="entry name" value="Ig-like_dom"/>
</dbReference>
<accession>A0A9J6G270</accession>
<comment type="caution">
    <text evidence="3">The sequence shown here is derived from an EMBL/GenBank/DDBJ whole genome shotgun (WGS) entry which is preliminary data.</text>
</comment>
<dbReference type="InterPro" id="IPR013783">
    <property type="entry name" value="Ig-like_fold"/>
</dbReference>
<keyword evidence="1" id="KW-1015">Disulfide bond</keyword>
<evidence type="ECO:0000313" key="4">
    <source>
        <dbReference type="Proteomes" id="UP000821853"/>
    </source>
</evidence>
<dbReference type="EMBL" id="JABSTR010000005">
    <property type="protein sequence ID" value="KAH9369389.1"/>
    <property type="molecule type" value="Genomic_DNA"/>
</dbReference>
<dbReference type="PANTHER" id="PTHR23278">
    <property type="entry name" value="SIDESTEP PROTEIN"/>
    <property type="match status" value="1"/>
</dbReference>
<evidence type="ECO:0000256" key="1">
    <source>
        <dbReference type="ARBA" id="ARBA00023157"/>
    </source>
</evidence>
<evidence type="ECO:0000259" key="2">
    <source>
        <dbReference type="PROSITE" id="PS50835"/>
    </source>
</evidence>
<feature type="domain" description="Ig-like" evidence="2">
    <location>
        <begin position="1"/>
        <end position="98"/>
    </location>
</feature>
<dbReference type="PROSITE" id="PS50835">
    <property type="entry name" value="IG_LIKE"/>
    <property type="match status" value="1"/>
</dbReference>
<dbReference type="OrthoDB" id="6430706at2759"/>
<dbReference type="InterPro" id="IPR036179">
    <property type="entry name" value="Ig-like_dom_sf"/>
</dbReference>
<keyword evidence="4" id="KW-1185">Reference proteome</keyword>
<dbReference type="CDD" id="cd00096">
    <property type="entry name" value="Ig"/>
    <property type="match status" value="1"/>
</dbReference>
<proteinExistence type="predicted"/>
<dbReference type="Proteomes" id="UP000821853">
    <property type="component" value="Chromosome 3"/>
</dbReference>
<protein>
    <recommendedName>
        <fullName evidence="2">Ig-like domain-containing protein</fullName>
    </recommendedName>
</protein>
<dbReference type="Pfam" id="PF08205">
    <property type="entry name" value="C2-set_2"/>
    <property type="match status" value="1"/>
</dbReference>
<evidence type="ECO:0000313" key="3">
    <source>
        <dbReference type="EMBL" id="KAH9369389.1"/>
    </source>
</evidence>
<dbReference type="PANTHER" id="PTHR23278:SF19">
    <property type="entry name" value="OBSCURIN"/>
    <property type="match status" value="1"/>
</dbReference>
<dbReference type="Gene3D" id="2.60.40.10">
    <property type="entry name" value="Immunoglobulins"/>
    <property type="match status" value="1"/>
</dbReference>
<organism evidence="3 4">
    <name type="scientific">Haemaphysalis longicornis</name>
    <name type="common">Bush tick</name>
    <dbReference type="NCBI Taxonomy" id="44386"/>
    <lineage>
        <taxon>Eukaryota</taxon>
        <taxon>Metazoa</taxon>
        <taxon>Ecdysozoa</taxon>
        <taxon>Arthropoda</taxon>
        <taxon>Chelicerata</taxon>
        <taxon>Arachnida</taxon>
        <taxon>Acari</taxon>
        <taxon>Parasitiformes</taxon>
        <taxon>Ixodida</taxon>
        <taxon>Ixodoidea</taxon>
        <taxon>Ixodidae</taxon>
        <taxon>Haemaphysalinae</taxon>
        <taxon>Haemaphysalis</taxon>
    </lineage>
</organism>
<dbReference type="AlphaFoldDB" id="A0A9J6G270"/>
<name>A0A9J6G270_HAELO</name>
<dbReference type="VEuPathDB" id="VectorBase:HLOH_059461"/>
<dbReference type="InterPro" id="IPR013162">
    <property type="entry name" value="CD80_C2-set"/>
</dbReference>
<gene>
    <name evidence="3" type="ORF">HPB48_017740</name>
</gene>
<sequence>MLDGAPYARRTCGVRRTTGYYYVFTVAKLVICTGVPEPTVSWWRNGTEQLHHTTDSSSHGVTRSTLELPQLHRHDLNASLVCKASNHNGTYLVASGVSLELYRESPPVGARTRPSWENTDSRCGKTGDCRGCGSLACIQEVPHDLASSVALITKHQKNAVSKGQRFRCSDVATPLVWELTTCNSLGGKLL</sequence>
<dbReference type="SUPFAM" id="SSF48726">
    <property type="entry name" value="Immunoglobulin"/>
    <property type="match status" value="1"/>
</dbReference>
<reference evidence="3 4" key="1">
    <citation type="journal article" date="2020" name="Cell">
        <title>Large-Scale Comparative Analyses of Tick Genomes Elucidate Their Genetic Diversity and Vector Capacities.</title>
        <authorList>
            <consortium name="Tick Genome and Microbiome Consortium (TIGMIC)"/>
            <person name="Jia N."/>
            <person name="Wang J."/>
            <person name="Shi W."/>
            <person name="Du L."/>
            <person name="Sun Y."/>
            <person name="Zhan W."/>
            <person name="Jiang J.F."/>
            <person name="Wang Q."/>
            <person name="Zhang B."/>
            <person name="Ji P."/>
            <person name="Bell-Sakyi L."/>
            <person name="Cui X.M."/>
            <person name="Yuan T.T."/>
            <person name="Jiang B.G."/>
            <person name="Yang W.F."/>
            <person name="Lam T.T."/>
            <person name="Chang Q.C."/>
            <person name="Ding S.J."/>
            <person name="Wang X.J."/>
            <person name="Zhu J.G."/>
            <person name="Ruan X.D."/>
            <person name="Zhao L."/>
            <person name="Wei J.T."/>
            <person name="Ye R.Z."/>
            <person name="Que T.C."/>
            <person name="Du C.H."/>
            <person name="Zhou Y.H."/>
            <person name="Cheng J.X."/>
            <person name="Dai P.F."/>
            <person name="Guo W.B."/>
            <person name="Han X.H."/>
            <person name="Huang E.J."/>
            <person name="Li L.F."/>
            <person name="Wei W."/>
            <person name="Gao Y.C."/>
            <person name="Liu J.Z."/>
            <person name="Shao H.Z."/>
            <person name="Wang X."/>
            <person name="Wang C.C."/>
            <person name="Yang T.C."/>
            <person name="Huo Q.B."/>
            <person name="Li W."/>
            <person name="Chen H.Y."/>
            <person name="Chen S.E."/>
            <person name="Zhou L.G."/>
            <person name="Ni X.B."/>
            <person name="Tian J.H."/>
            <person name="Sheng Y."/>
            <person name="Liu T."/>
            <person name="Pan Y.S."/>
            <person name="Xia L.Y."/>
            <person name="Li J."/>
            <person name="Zhao F."/>
            <person name="Cao W.C."/>
        </authorList>
    </citation>
    <scope>NUCLEOTIDE SEQUENCE [LARGE SCALE GENOMIC DNA]</scope>
    <source>
        <strain evidence="3">HaeL-2018</strain>
    </source>
</reference>